<feature type="coiled-coil region" evidence="1">
    <location>
        <begin position="145"/>
        <end position="179"/>
    </location>
</feature>
<feature type="region of interest" description="Disordered" evidence="2">
    <location>
        <begin position="306"/>
        <end position="338"/>
    </location>
</feature>
<evidence type="ECO:0000256" key="2">
    <source>
        <dbReference type="SAM" id="MobiDB-lite"/>
    </source>
</evidence>
<dbReference type="EMBL" id="WVTA01000004">
    <property type="protein sequence ID" value="KAK3213611.1"/>
    <property type="molecule type" value="Genomic_DNA"/>
</dbReference>
<reference evidence="3 4" key="1">
    <citation type="submission" date="2021-02" db="EMBL/GenBank/DDBJ databases">
        <title>Genome assembly of Pseudopithomyces chartarum.</title>
        <authorList>
            <person name="Jauregui R."/>
            <person name="Singh J."/>
            <person name="Voisey C."/>
        </authorList>
    </citation>
    <scope>NUCLEOTIDE SEQUENCE [LARGE SCALE GENOMIC DNA]</scope>
    <source>
        <strain evidence="3 4">AGR01</strain>
    </source>
</reference>
<organism evidence="3 4">
    <name type="scientific">Pseudopithomyces chartarum</name>
    <dbReference type="NCBI Taxonomy" id="1892770"/>
    <lineage>
        <taxon>Eukaryota</taxon>
        <taxon>Fungi</taxon>
        <taxon>Dikarya</taxon>
        <taxon>Ascomycota</taxon>
        <taxon>Pezizomycotina</taxon>
        <taxon>Dothideomycetes</taxon>
        <taxon>Pleosporomycetidae</taxon>
        <taxon>Pleosporales</taxon>
        <taxon>Massarineae</taxon>
        <taxon>Didymosphaeriaceae</taxon>
        <taxon>Pseudopithomyces</taxon>
    </lineage>
</organism>
<dbReference type="Proteomes" id="UP001280581">
    <property type="component" value="Unassembled WGS sequence"/>
</dbReference>
<keyword evidence="4" id="KW-1185">Reference proteome</keyword>
<accession>A0AAN6M3U7</accession>
<protein>
    <submittedName>
        <fullName evidence="3">Uncharacterized protein</fullName>
    </submittedName>
</protein>
<evidence type="ECO:0000313" key="4">
    <source>
        <dbReference type="Proteomes" id="UP001280581"/>
    </source>
</evidence>
<name>A0AAN6M3U7_9PLEO</name>
<feature type="compositionally biased region" description="Pro residues" evidence="2">
    <location>
        <begin position="692"/>
        <end position="701"/>
    </location>
</feature>
<dbReference type="AlphaFoldDB" id="A0AAN6M3U7"/>
<comment type="caution">
    <text evidence="3">The sequence shown here is derived from an EMBL/GenBank/DDBJ whole genome shotgun (WGS) entry which is preliminary data.</text>
</comment>
<evidence type="ECO:0000256" key="1">
    <source>
        <dbReference type="SAM" id="Coils"/>
    </source>
</evidence>
<gene>
    <name evidence="3" type="ORF">GRF29_28g403736</name>
</gene>
<evidence type="ECO:0000313" key="3">
    <source>
        <dbReference type="EMBL" id="KAK3213611.1"/>
    </source>
</evidence>
<sequence length="786" mass="86951">MADPSWPQKIRDLKTLREFWASTDQHFDTALHFLDKAEEARCLVSTIAKPSDNGAAAEKRAPAAAKPAAVLQHANCNMDASVDDASVDPQQLREERDALRKGRDEDEARLYDLEEQAIARDTELEALRSERDALVEQCKTKDAALEAERLVADKAEELRKNLEHELASTKHDLKLKLDQRNGDIDDLRANLDSAYAEIGHKDDEIRAQLKHKDDAEAKLYSVQLELEDAHEHYQASQKLIEERDSQIDALRALELSNATLQVEADSLQEKVHENERDKFVKDARIMQLENMYQKLLVDERKALEKQAREQEAVDPTVESPIAKQGQSLATELDEAGSDVDSDDFQGNLDQSDLAPALDFSEIKTVDTAPVVPVPAQVATQNQPTQLSLTASKVVMDLAPIVHKELPTQTQTQTEPTTVLDLAPIVQASNTQTEPTTFLNLAPVIGASSTQTEPEVVLDLAPVVHKEQQTQTEPTTLLNLEPGVGASSSQTKPEVVLDLAPIIHRETQTQTEPTTILDVKPVVQESSAQTDPEVVLDLAPVTHRESHAQTDPEVVLDLAPVIHREMQTQTEPTTVLDLAPTTQVSSTQTDPTTVVDLAPSTLKENTQNNLVTILDLAPIMSQATSTQTEPATTLDLEPIATTQIQRATKDEDTQTDFLSPYTLSPIDDEKPTQPSSPHLLMLDYPTQTDPQTPIHPAPPPRSPLQKERRLHPLVHHPQPRLLLHRRRLLLQRPRHAPHAPSDVLQPPVPIHGVPQARSPPLRFHPRLLRDAVEFRGRGAVRAVGGGG</sequence>
<keyword evidence="1" id="KW-0175">Coiled coil</keyword>
<feature type="region of interest" description="Disordered" evidence="2">
    <location>
        <begin position="644"/>
        <end position="704"/>
    </location>
</feature>
<proteinExistence type="predicted"/>